<reference evidence="2 3" key="1">
    <citation type="submission" date="2017-09" db="EMBL/GenBank/DDBJ databases">
        <title>Depth-based differentiation of microbial function through sediment-hosted aquifers and enrichment of novel symbionts in the deep terrestrial subsurface.</title>
        <authorList>
            <person name="Probst A.J."/>
            <person name="Ladd B."/>
            <person name="Jarett J.K."/>
            <person name="Geller-Mcgrath D.E."/>
            <person name="Sieber C.M."/>
            <person name="Emerson J.B."/>
            <person name="Anantharaman K."/>
            <person name="Thomas B.C."/>
            <person name="Malmstrom R."/>
            <person name="Stieglmeier M."/>
            <person name="Klingl A."/>
            <person name="Woyke T."/>
            <person name="Ryan C.M."/>
            <person name="Banfield J.F."/>
        </authorList>
    </citation>
    <scope>NUCLEOTIDE SEQUENCE [LARGE SCALE GENOMIC DNA]</scope>
    <source>
        <strain evidence="2">CG17_big_fil_post_rev_8_21_14_2_50_48_46</strain>
    </source>
</reference>
<dbReference type="Proteomes" id="UP000231019">
    <property type="component" value="Unassembled WGS sequence"/>
</dbReference>
<organism evidence="2 3">
    <name type="scientific">bacterium (Candidatus Blackallbacteria) CG17_big_fil_post_rev_8_21_14_2_50_48_46</name>
    <dbReference type="NCBI Taxonomy" id="2014261"/>
    <lineage>
        <taxon>Bacteria</taxon>
        <taxon>Candidatus Blackallbacteria</taxon>
    </lineage>
</organism>
<protein>
    <submittedName>
        <fullName evidence="2">Uncharacterized protein</fullName>
    </submittedName>
</protein>
<evidence type="ECO:0000256" key="1">
    <source>
        <dbReference type="SAM" id="Phobius"/>
    </source>
</evidence>
<keyword evidence="1" id="KW-0812">Transmembrane</keyword>
<proteinExistence type="predicted"/>
<keyword evidence="1" id="KW-0472">Membrane</keyword>
<sequence length="108" mass="11545">MSDKFTPVLGALGTALYVYLGLSSTVTAWPDSLMLFGSRNAFFVTAAILALGGAFVVGGVSLRFSRRLNRAWIWLLLINALVLGAVMWGDPPSESNPLPEHDHAEAGL</sequence>
<keyword evidence="1" id="KW-1133">Transmembrane helix</keyword>
<evidence type="ECO:0000313" key="2">
    <source>
        <dbReference type="EMBL" id="PIW19551.1"/>
    </source>
</evidence>
<feature type="transmembrane region" description="Helical" evidence="1">
    <location>
        <begin position="71"/>
        <end position="89"/>
    </location>
</feature>
<comment type="caution">
    <text evidence="2">The sequence shown here is derived from an EMBL/GenBank/DDBJ whole genome shotgun (WGS) entry which is preliminary data.</text>
</comment>
<feature type="transmembrane region" description="Helical" evidence="1">
    <location>
        <begin position="41"/>
        <end position="64"/>
    </location>
</feature>
<gene>
    <name evidence="2" type="ORF">COW36_01555</name>
</gene>
<name>A0A2M7GBI9_9BACT</name>
<dbReference type="EMBL" id="PFFQ01000004">
    <property type="protein sequence ID" value="PIW19551.1"/>
    <property type="molecule type" value="Genomic_DNA"/>
</dbReference>
<feature type="transmembrane region" description="Helical" evidence="1">
    <location>
        <begin position="7"/>
        <end position="29"/>
    </location>
</feature>
<evidence type="ECO:0000313" key="3">
    <source>
        <dbReference type="Proteomes" id="UP000231019"/>
    </source>
</evidence>
<accession>A0A2M7GBI9</accession>
<dbReference type="AlphaFoldDB" id="A0A2M7GBI9"/>